<evidence type="ECO:0000256" key="6">
    <source>
        <dbReference type="SAM" id="Phobius"/>
    </source>
</evidence>
<keyword evidence="5 6" id="KW-0472">Membrane</keyword>
<keyword evidence="2" id="KW-1003">Cell membrane</keyword>
<accession>A0A9D2M473</accession>
<reference evidence="7" key="1">
    <citation type="journal article" date="2021" name="PeerJ">
        <title>Extensive microbial diversity within the chicken gut microbiome revealed by metagenomics and culture.</title>
        <authorList>
            <person name="Gilroy R."/>
            <person name="Ravi A."/>
            <person name="Getino M."/>
            <person name="Pursley I."/>
            <person name="Horton D.L."/>
            <person name="Alikhan N.F."/>
            <person name="Baker D."/>
            <person name="Gharbi K."/>
            <person name="Hall N."/>
            <person name="Watson M."/>
            <person name="Adriaenssens E.M."/>
            <person name="Foster-Nyarko E."/>
            <person name="Jarju S."/>
            <person name="Secka A."/>
            <person name="Antonio M."/>
            <person name="Oren A."/>
            <person name="Chaudhuri R.R."/>
            <person name="La Ragione R."/>
            <person name="Hildebrand F."/>
            <person name="Pallen M.J."/>
        </authorList>
    </citation>
    <scope>NUCLEOTIDE SEQUENCE</scope>
    <source>
        <strain evidence="7">ChiBcec8-14828</strain>
    </source>
</reference>
<gene>
    <name evidence="7" type="ORF">H9943_10060</name>
</gene>
<feature type="transmembrane region" description="Helical" evidence="6">
    <location>
        <begin position="38"/>
        <end position="56"/>
    </location>
</feature>
<feature type="transmembrane region" description="Helical" evidence="6">
    <location>
        <begin position="431"/>
        <end position="449"/>
    </location>
</feature>
<dbReference type="PANTHER" id="PTHR30250">
    <property type="entry name" value="PST FAMILY PREDICTED COLANIC ACID TRANSPORTER"/>
    <property type="match status" value="1"/>
</dbReference>
<dbReference type="PANTHER" id="PTHR30250:SF11">
    <property type="entry name" value="O-ANTIGEN TRANSPORTER-RELATED"/>
    <property type="match status" value="1"/>
</dbReference>
<keyword evidence="4 6" id="KW-1133">Transmembrane helix</keyword>
<dbReference type="EMBL" id="DWYA01000090">
    <property type="protein sequence ID" value="HJB40722.1"/>
    <property type="molecule type" value="Genomic_DNA"/>
</dbReference>
<proteinExistence type="predicted"/>
<evidence type="ECO:0000313" key="8">
    <source>
        <dbReference type="Proteomes" id="UP000824209"/>
    </source>
</evidence>
<reference evidence="7" key="2">
    <citation type="submission" date="2021-04" db="EMBL/GenBank/DDBJ databases">
        <authorList>
            <person name="Gilroy R."/>
        </authorList>
    </citation>
    <scope>NUCLEOTIDE SEQUENCE</scope>
    <source>
        <strain evidence="7">ChiBcec8-14828</strain>
    </source>
</reference>
<dbReference type="Pfam" id="PF01943">
    <property type="entry name" value="Polysacc_synt"/>
    <property type="match status" value="1"/>
</dbReference>
<dbReference type="InterPro" id="IPR050833">
    <property type="entry name" value="Poly_Biosynth_Transport"/>
</dbReference>
<evidence type="ECO:0000313" key="7">
    <source>
        <dbReference type="EMBL" id="HJB40722.1"/>
    </source>
</evidence>
<feature type="transmembrane region" description="Helical" evidence="6">
    <location>
        <begin position="196"/>
        <end position="216"/>
    </location>
</feature>
<evidence type="ECO:0000256" key="4">
    <source>
        <dbReference type="ARBA" id="ARBA00022989"/>
    </source>
</evidence>
<comment type="subcellular location">
    <subcellularLocation>
        <location evidence="1">Cell membrane</location>
        <topology evidence="1">Multi-pass membrane protein</topology>
    </subcellularLocation>
</comment>
<dbReference type="AlphaFoldDB" id="A0A9D2M473"/>
<feature type="transmembrane region" description="Helical" evidence="6">
    <location>
        <begin position="343"/>
        <end position="366"/>
    </location>
</feature>
<evidence type="ECO:0000256" key="5">
    <source>
        <dbReference type="ARBA" id="ARBA00023136"/>
    </source>
</evidence>
<feature type="transmembrane region" description="Helical" evidence="6">
    <location>
        <begin position="77"/>
        <end position="99"/>
    </location>
</feature>
<evidence type="ECO:0000256" key="2">
    <source>
        <dbReference type="ARBA" id="ARBA00022475"/>
    </source>
</evidence>
<feature type="transmembrane region" description="Helical" evidence="6">
    <location>
        <begin position="135"/>
        <end position="156"/>
    </location>
</feature>
<organism evidence="7 8">
    <name type="scientific">Candidatus Ruthenibacterium avium</name>
    <dbReference type="NCBI Taxonomy" id="2838751"/>
    <lineage>
        <taxon>Bacteria</taxon>
        <taxon>Bacillati</taxon>
        <taxon>Bacillota</taxon>
        <taxon>Clostridia</taxon>
        <taxon>Eubacteriales</taxon>
        <taxon>Oscillospiraceae</taxon>
        <taxon>Ruthenibacterium</taxon>
    </lineage>
</organism>
<dbReference type="GO" id="GO:0005886">
    <property type="term" value="C:plasma membrane"/>
    <property type="evidence" value="ECO:0007669"/>
    <property type="project" value="UniProtKB-SubCell"/>
</dbReference>
<feature type="transmembrane region" description="Helical" evidence="6">
    <location>
        <begin position="372"/>
        <end position="389"/>
    </location>
</feature>
<dbReference type="InterPro" id="IPR002797">
    <property type="entry name" value="Polysacc_synth"/>
</dbReference>
<feature type="transmembrane region" description="Helical" evidence="6">
    <location>
        <begin position="280"/>
        <end position="306"/>
    </location>
</feature>
<protein>
    <submittedName>
        <fullName evidence="7">Oligosaccharide flippase family protein</fullName>
    </submittedName>
</protein>
<keyword evidence="3 6" id="KW-0812">Transmembrane</keyword>
<evidence type="ECO:0000256" key="1">
    <source>
        <dbReference type="ARBA" id="ARBA00004651"/>
    </source>
</evidence>
<feature type="transmembrane region" description="Helical" evidence="6">
    <location>
        <begin position="162"/>
        <end position="184"/>
    </location>
</feature>
<feature type="transmembrane region" description="Helical" evidence="6">
    <location>
        <begin position="409"/>
        <end position="425"/>
    </location>
</feature>
<feature type="transmembrane region" description="Helical" evidence="6">
    <location>
        <begin position="236"/>
        <end position="259"/>
    </location>
</feature>
<evidence type="ECO:0000256" key="3">
    <source>
        <dbReference type="ARBA" id="ARBA00022692"/>
    </source>
</evidence>
<sequence length="462" mass="52443">MWFIICSILQKAIQFITVPLFTRLLTTEEYGQFTLYQSWLSLFSIFATLNLSAGVFNNGMIKYPDDRDAYVSSMQGLSVVSTVVVFLVYLAACPFVGHFVGLSNLVMFIMFVQILFTPPLSFWSTRQRFEYKYKLLVIITLAISVLTPLVGWVMVVTSRDRGLARIISCAFVSILFGLIFMIYNGVKGKVFYHKKYWRFALNFNLPLIPHYLSAIVLGQADRIMIEWYYGSSQVAIYGLAYSLSLVMNIVTSSINASFVPWTYQQCRKENYKQIGQAADIMVILVGFFSLLPALLAPELMAILGPAEYAEGAYLVAPISMSVFFTFLYGLFGNIEFYFEKSKFVMVASVSGAVLNIVLNVICIPLFGYQAAAYTTLVCYIAFCFAHYIFMKKTCKEQGITEPIYNIKKIILLGLFLLIVAHGMMLTYEYVILRIVIVAAIGFICYKNRAKFIQEFRALKNKN</sequence>
<dbReference type="Proteomes" id="UP000824209">
    <property type="component" value="Unassembled WGS sequence"/>
</dbReference>
<feature type="transmembrane region" description="Helical" evidence="6">
    <location>
        <begin position="105"/>
        <end position="123"/>
    </location>
</feature>
<comment type="caution">
    <text evidence="7">The sequence shown here is derived from an EMBL/GenBank/DDBJ whole genome shotgun (WGS) entry which is preliminary data.</text>
</comment>
<feature type="transmembrane region" description="Helical" evidence="6">
    <location>
        <begin position="312"/>
        <end position="331"/>
    </location>
</feature>
<name>A0A9D2M473_9FIRM</name>